<dbReference type="EMBL" id="LCZI01000246">
    <property type="protein sequence ID" value="KKZ67444.1"/>
    <property type="molecule type" value="Genomic_DNA"/>
</dbReference>
<dbReference type="CDD" id="cd04301">
    <property type="entry name" value="NAT_SF"/>
    <property type="match status" value="1"/>
</dbReference>
<dbReference type="GO" id="GO:0006048">
    <property type="term" value="P:UDP-N-acetylglucosamine biosynthetic process"/>
    <property type="evidence" value="ECO:0007669"/>
    <property type="project" value="UniProtKB-UniRule"/>
</dbReference>
<dbReference type="Proteomes" id="UP000034164">
    <property type="component" value="Unassembled WGS sequence"/>
</dbReference>
<accession>A0A0G2J6A5</accession>
<comment type="caution">
    <text evidence="4">The sequence shown here is derived from an EMBL/GenBank/DDBJ whole genome shotgun (WGS) entry which is preliminary data.</text>
</comment>
<comment type="pathway">
    <text evidence="1">Nucleotide-sugar biosynthesis; UDP-N-acetyl-alpha-D-glucosamine biosynthesis; N-acetyl-alpha-D-glucosamine 1-phosphate from alpha-D-glucosamine 6-phosphate (route I): step 1/2.</text>
</comment>
<evidence type="ECO:0000313" key="4">
    <source>
        <dbReference type="EMBL" id="KKZ67444.1"/>
    </source>
</evidence>
<evidence type="ECO:0000256" key="2">
    <source>
        <dbReference type="SAM" id="MobiDB-lite"/>
    </source>
</evidence>
<protein>
    <recommendedName>
        <fullName evidence="1">Glucosamine 6-phosphate N-acetyltransferase</fullName>
        <ecNumber evidence="1">2.3.1.4</ecNumber>
    </recommendedName>
</protein>
<name>A0A0G2J6A5_9EURO</name>
<feature type="compositionally biased region" description="Polar residues" evidence="2">
    <location>
        <begin position="1"/>
        <end position="21"/>
    </location>
</feature>
<dbReference type="InterPro" id="IPR039143">
    <property type="entry name" value="GNPNAT1-like"/>
</dbReference>
<proteinExistence type="inferred from homology"/>
<organism evidence="4 5">
    <name type="scientific">[Emmonsia] crescens</name>
    <dbReference type="NCBI Taxonomy" id="73230"/>
    <lineage>
        <taxon>Eukaryota</taxon>
        <taxon>Fungi</taxon>
        <taxon>Dikarya</taxon>
        <taxon>Ascomycota</taxon>
        <taxon>Pezizomycotina</taxon>
        <taxon>Eurotiomycetes</taxon>
        <taxon>Eurotiomycetidae</taxon>
        <taxon>Onygenales</taxon>
        <taxon>Ajellomycetaceae</taxon>
        <taxon>Emergomyces</taxon>
    </lineage>
</organism>
<keyword evidence="1" id="KW-0808">Transferase</keyword>
<dbReference type="EC" id="2.3.1.4" evidence="1"/>
<comment type="catalytic activity">
    <reaction evidence="1">
        <text>D-glucosamine 6-phosphate + acetyl-CoA = N-acetyl-D-glucosamine 6-phosphate + CoA + H(+)</text>
        <dbReference type="Rhea" id="RHEA:10292"/>
        <dbReference type="ChEBI" id="CHEBI:15378"/>
        <dbReference type="ChEBI" id="CHEBI:57287"/>
        <dbReference type="ChEBI" id="CHEBI:57288"/>
        <dbReference type="ChEBI" id="CHEBI:57513"/>
        <dbReference type="ChEBI" id="CHEBI:58725"/>
        <dbReference type="EC" id="2.3.1.4"/>
    </reaction>
</comment>
<evidence type="ECO:0000256" key="1">
    <source>
        <dbReference type="RuleBase" id="RU365086"/>
    </source>
</evidence>
<feature type="domain" description="N-acetyltransferase" evidence="3">
    <location>
        <begin position="40"/>
        <end position="194"/>
    </location>
</feature>
<dbReference type="GO" id="GO:0004343">
    <property type="term" value="F:glucosamine 6-phosphate N-acetyltransferase activity"/>
    <property type="evidence" value="ECO:0007669"/>
    <property type="project" value="UniProtKB-UniRule"/>
</dbReference>
<dbReference type="PROSITE" id="PS51186">
    <property type="entry name" value="GNAT"/>
    <property type="match status" value="1"/>
</dbReference>
<dbReference type="PANTHER" id="PTHR13355:SF11">
    <property type="entry name" value="GLUCOSAMINE 6-PHOSPHATE N-ACETYLTRANSFERASE"/>
    <property type="match status" value="1"/>
</dbReference>
<comment type="similarity">
    <text evidence="1">Belongs to the acetyltransferase family. GNA1 subfamily.</text>
</comment>
<keyword evidence="1" id="KW-0012">Acyltransferase</keyword>
<dbReference type="Gene3D" id="3.40.630.30">
    <property type="match status" value="1"/>
</dbReference>
<dbReference type="VEuPathDB" id="FungiDB:EMCG_06895"/>
<dbReference type="SUPFAM" id="SSF55729">
    <property type="entry name" value="Acyl-CoA N-acyltransferases (Nat)"/>
    <property type="match status" value="1"/>
</dbReference>
<reference evidence="5" key="1">
    <citation type="journal article" date="2015" name="PLoS Genet.">
        <title>The dynamic genome and transcriptome of the human fungal pathogen Blastomyces and close relative Emmonsia.</title>
        <authorList>
            <person name="Munoz J.F."/>
            <person name="Gauthier G.M."/>
            <person name="Desjardins C.A."/>
            <person name="Gallo J.E."/>
            <person name="Holder J."/>
            <person name="Sullivan T.D."/>
            <person name="Marty A.J."/>
            <person name="Carmen J.C."/>
            <person name="Chen Z."/>
            <person name="Ding L."/>
            <person name="Gujja S."/>
            <person name="Magrini V."/>
            <person name="Misas E."/>
            <person name="Mitreva M."/>
            <person name="Priest M."/>
            <person name="Saif S."/>
            <person name="Whiston E.A."/>
            <person name="Young S."/>
            <person name="Zeng Q."/>
            <person name="Goldman W.E."/>
            <person name="Mardis E.R."/>
            <person name="Taylor J.W."/>
            <person name="McEwen J.G."/>
            <person name="Clay O.K."/>
            <person name="Klein B.S."/>
            <person name="Cuomo C.A."/>
        </authorList>
    </citation>
    <scope>NUCLEOTIDE SEQUENCE [LARGE SCALE GENOMIC DNA]</scope>
    <source>
        <strain evidence="5">UAMH 3008</strain>
    </source>
</reference>
<sequence length="198" mass="22300">MGSTDQFTTSLLPPPRQSLTRPTPSNPAPANNPPIFNHAMHVRTVVFVDEQHCKPENEMDDNDARSWHWVLYATTTESDKPVPVGTLRLIPPPHVPNEHKLGKPYIVLSRVALLRQYRGAGLARVLVDTALSWAAEHHKELRESEDNPWTGDVLVHAQVAVEKMYARLGFATDASMGMWMEEGIDHVGMWRMVEVPLE</sequence>
<dbReference type="Pfam" id="PF00583">
    <property type="entry name" value="Acetyltransf_1"/>
    <property type="match status" value="1"/>
</dbReference>
<evidence type="ECO:0000259" key="3">
    <source>
        <dbReference type="PROSITE" id="PS51186"/>
    </source>
</evidence>
<dbReference type="InterPro" id="IPR000182">
    <property type="entry name" value="GNAT_dom"/>
</dbReference>
<dbReference type="UniPathway" id="UPA00113">
    <property type="reaction ID" value="UER00529"/>
</dbReference>
<dbReference type="InterPro" id="IPR016181">
    <property type="entry name" value="Acyl_CoA_acyltransferase"/>
</dbReference>
<dbReference type="PANTHER" id="PTHR13355">
    <property type="entry name" value="GLUCOSAMINE 6-PHOSPHATE N-ACETYLTRANSFERASE"/>
    <property type="match status" value="1"/>
</dbReference>
<gene>
    <name evidence="4" type="ORF">EMCG_06895</name>
</gene>
<evidence type="ECO:0000313" key="5">
    <source>
        <dbReference type="Proteomes" id="UP000034164"/>
    </source>
</evidence>
<dbReference type="AlphaFoldDB" id="A0A0G2J6A5"/>
<dbReference type="OrthoDB" id="329272at2759"/>
<feature type="region of interest" description="Disordered" evidence="2">
    <location>
        <begin position="1"/>
        <end position="34"/>
    </location>
</feature>